<dbReference type="PROSITE" id="PS51128">
    <property type="entry name" value="ZF_DKSA_2"/>
    <property type="match status" value="1"/>
</dbReference>
<feature type="transmembrane region" description="Helical" evidence="5">
    <location>
        <begin position="112"/>
        <end position="134"/>
    </location>
</feature>
<feature type="transmembrane region" description="Helical" evidence="5">
    <location>
        <begin position="140"/>
        <end position="156"/>
    </location>
</feature>
<feature type="transmembrane region" description="Helical" evidence="5">
    <location>
        <begin position="12"/>
        <end position="34"/>
    </location>
</feature>
<protein>
    <recommendedName>
        <fullName evidence="6">Zinc finger DksA/TraR C4-type domain-containing protein</fullName>
    </recommendedName>
</protein>
<evidence type="ECO:0000259" key="6">
    <source>
        <dbReference type="Pfam" id="PF01258"/>
    </source>
</evidence>
<feature type="transmembrane region" description="Helical" evidence="5">
    <location>
        <begin position="163"/>
        <end position="182"/>
    </location>
</feature>
<dbReference type="Proteomes" id="UP000177458">
    <property type="component" value="Unassembled WGS sequence"/>
</dbReference>
<dbReference type="InterPro" id="IPR000962">
    <property type="entry name" value="Znf_DskA_TraR"/>
</dbReference>
<dbReference type="Gene3D" id="1.20.120.910">
    <property type="entry name" value="DksA, coiled-coil domain"/>
    <property type="match status" value="1"/>
</dbReference>
<dbReference type="SUPFAM" id="SSF57716">
    <property type="entry name" value="Glucocorticoid receptor-like (DNA-binding domain)"/>
    <property type="match status" value="1"/>
</dbReference>
<sequence>MYIPEFITINQFQLQLWTVFVFIAFVLYLFVVWFEGRKDGFDIEKLFDTAFLGALSAYVFSKILFELSLRSAVVKDIDVEIGSLSVLGAVLGLGFCLIVLSRTWRWSVYRLLDVFSLSVSAFLSLSILSSFLIYKNINGLYASVLFLGQYLILTRFRNSKLKSGFVFSYSIVISVFIVSLLFEEYRSLIFILLLITMSLVNLIFRERKDMTGRPPISQNLLNSLKNVLLSKRKQLKKEQRILDQIDPANDTDRDIDNADPIDEAVLEDTSKEIVDLRRTSADNMQQLVRKALARMRIGNYGICEVCGKPIEEARLRIYPEATTCTEHMGKE</sequence>
<dbReference type="EMBL" id="MEVF01000027">
    <property type="protein sequence ID" value="OGC49194.1"/>
    <property type="molecule type" value="Genomic_DNA"/>
</dbReference>
<evidence type="ECO:0000313" key="8">
    <source>
        <dbReference type="Proteomes" id="UP000177458"/>
    </source>
</evidence>
<dbReference type="GO" id="GO:0008270">
    <property type="term" value="F:zinc ion binding"/>
    <property type="evidence" value="ECO:0007669"/>
    <property type="project" value="UniProtKB-KW"/>
</dbReference>
<accession>A0A1F4UW59</accession>
<gene>
    <name evidence="7" type="ORF">A3A69_02525</name>
</gene>
<evidence type="ECO:0000256" key="4">
    <source>
        <dbReference type="PROSITE-ProRule" id="PRU00510"/>
    </source>
</evidence>
<dbReference type="PANTHER" id="PTHR33823">
    <property type="entry name" value="RNA POLYMERASE-BINDING TRANSCRIPTION FACTOR DKSA-RELATED"/>
    <property type="match status" value="1"/>
</dbReference>
<evidence type="ECO:0000313" key="7">
    <source>
        <dbReference type="EMBL" id="OGC49194.1"/>
    </source>
</evidence>
<reference evidence="7 8" key="1">
    <citation type="journal article" date="2016" name="Nat. Commun.">
        <title>Thousands of microbial genomes shed light on interconnected biogeochemical processes in an aquifer system.</title>
        <authorList>
            <person name="Anantharaman K."/>
            <person name="Brown C.T."/>
            <person name="Hug L.A."/>
            <person name="Sharon I."/>
            <person name="Castelle C.J."/>
            <person name="Probst A.J."/>
            <person name="Thomas B.C."/>
            <person name="Singh A."/>
            <person name="Wilkins M.J."/>
            <person name="Karaoz U."/>
            <person name="Brodie E.L."/>
            <person name="Williams K.H."/>
            <person name="Hubbard S.S."/>
            <person name="Banfield J.F."/>
        </authorList>
    </citation>
    <scope>NUCLEOTIDE SEQUENCE [LARGE SCALE GENOMIC DNA]</scope>
</reference>
<dbReference type="PANTHER" id="PTHR33823:SF4">
    <property type="entry name" value="GENERAL STRESS PROTEIN 16O"/>
    <property type="match status" value="1"/>
</dbReference>
<keyword evidence="5" id="KW-1133">Transmembrane helix</keyword>
<keyword evidence="5" id="KW-0472">Membrane</keyword>
<feature type="transmembrane region" description="Helical" evidence="5">
    <location>
        <begin position="188"/>
        <end position="204"/>
    </location>
</feature>
<dbReference type="AlphaFoldDB" id="A0A1F4UW59"/>
<keyword evidence="5" id="KW-0812">Transmembrane</keyword>
<evidence type="ECO:0000256" key="1">
    <source>
        <dbReference type="ARBA" id="ARBA00022723"/>
    </source>
</evidence>
<feature type="transmembrane region" description="Helical" evidence="5">
    <location>
        <begin position="46"/>
        <end position="65"/>
    </location>
</feature>
<keyword evidence="3" id="KW-0862">Zinc</keyword>
<organism evidence="7 8">
    <name type="scientific">candidate division WWE3 bacterium RIFCSPLOWO2_01_FULL_37_15</name>
    <dbReference type="NCBI Taxonomy" id="1802622"/>
    <lineage>
        <taxon>Bacteria</taxon>
        <taxon>Katanobacteria</taxon>
    </lineage>
</organism>
<keyword evidence="2" id="KW-0863">Zinc-finger</keyword>
<proteinExistence type="predicted"/>
<name>A0A1F4UW59_UNCKA</name>
<feature type="transmembrane region" description="Helical" evidence="5">
    <location>
        <begin position="81"/>
        <end position="100"/>
    </location>
</feature>
<evidence type="ECO:0000256" key="3">
    <source>
        <dbReference type="ARBA" id="ARBA00022833"/>
    </source>
</evidence>
<keyword evidence="1" id="KW-0479">Metal-binding</keyword>
<comment type="caution">
    <text evidence="7">The sequence shown here is derived from an EMBL/GenBank/DDBJ whole genome shotgun (WGS) entry which is preliminary data.</text>
</comment>
<feature type="zinc finger region" description="dksA C4-type" evidence="4">
    <location>
        <begin position="303"/>
        <end position="327"/>
    </location>
</feature>
<feature type="domain" description="Zinc finger DksA/TraR C4-type" evidence="6">
    <location>
        <begin position="298"/>
        <end position="326"/>
    </location>
</feature>
<dbReference type="Pfam" id="PF01258">
    <property type="entry name" value="zf-dskA_traR"/>
    <property type="match status" value="1"/>
</dbReference>
<evidence type="ECO:0000256" key="5">
    <source>
        <dbReference type="SAM" id="Phobius"/>
    </source>
</evidence>
<evidence type="ECO:0000256" key="2">
    <source>
        <dbReference type="ARBA" id="ARBA00022771"/>
    </source>
</evidence>